<organism evidence="1 2">
    <name type="scientific">Xylaria curta</name>
    <dbReference type="NCBI Taxonomy" id="42375"/>
    <lineage>
        <taxon>Eukaryota</taxon>
        <taxon>Fungi</taxon>
        <taxon>Dikarya</taxon>
        <taxon>Ascomycota</taxon>
        <taxon>Pezizomycotina</taxon>
        <taxon>Sordariomycetes</taxon>
        <taxon>Xylariomycetidae</taxon>
        <taxon>Xylariales</taxon>
        <taxon>Xylariaceae</taxon>
        <taxon>Xylaria</taxon>
    </lineage>
</organism>
<sequence>MTTASSLVYYPQYCFHLSRTINTWCPLRTSDIVALGCQPGFEDIDVYFHLNHPIRWVRITGVVVAIDDYYGHRVYTIDDSTGKCIECVLATTKATSDKTNRRDLDHGKIIEPSLVHTKTTTKALVTKTGTTDLVPTTQPPLDINVGTVLDVKGGLKLYRGQIQIKIQKATPVLSTNQEVLFWDKTRDFLRDVLAQPWVLTDKEVRRCRKLQQVEAIGPREKRRERAGGQAEGEDESRGHGTARIHTSDGCRRLNNGVSGASVKMAKAQRAAMTEALRSKIGDGDNREGYQPIGVSRIILFQAIIQNTSDYEPDTTGFVVTSLETAGRACAIPLLTSPIPSPTALLQPVDLMTKMSSEPAKPTSTASSNIFGSPIATTKPSSVFEERKDHPVPRLGIKGPGPYGTNKFYANFFLGNQNSPAYLHPYSLAWSKGQGPTSSWGMAVSHTEASQRVYGQVQPETGAAKYYLNPVGIQSLCLSASELGPNTALTTDNLNSHAANANLHVDSKAKPLITFPLVQGMGFVTAVYKGGTPVIETGVFFKTVTKSTKGPHPGVTKYTMYLEDGKVWHVYGYSAKGSPLNLTVINNRIAKAGEEFDGIVQVAKDPGDAESVIDAAAGAYPVGMVLSGTASGPKGKYTFSFQKAGISKVKLLMYALPHHYESFDDATAKATSTIKLQTTTKGMAKAVVADSWTMIEPNMPISMGFAPWDPAKGPKEKLSDTAIKTITPVALKELSQNMDQQSNQDSMYFSGKALAKFAAICFTASHLLKDEKLGASGLKNLKEAFKRFTTNKQQFPLYYESAWGGIVSSASYKTNNNGADFGNTYYNDHHFHYGYFIYAAAIIGYLDPSWLTAENVDYINTMVRDISNPSVADKYFPVSRNFDWYHGHSWAHGLYETLDGKDQESSSEDAMAAYAIKMWGRTIKDGNMEAR</sequence>
<proteinExistence type="predicted"/>
<protein>
    <submittedName>
        <fullName evidence="1">Uncharacterized protein</fullName>
    </submittedName>
</protein>
<accession>A0ACC1N6J7</accession>
<comment type="caution">
    <text evidence="1">The sequence shown here is derived from an EMBL/GenBank/DDBJ whole genome shotgun (WGS) entry which is preliminary data.</text>
</comment>
<dbReference type="Proteomes" id="UP001143856">
    <property type="component" value="Unassembled WGS sequence"/>
</dbReference>
<evidence type="ECO:0000313" key="2">
    <source>
        <dbReference type="Proteomes" id="UP001143856"/>
    </source>
</evidence>
<reference evidence="1" key="1">
    <citation type="submission" date="2022-10" db="EMBL/GenBank/DDBJ databases">
        <title>Genome Sequence of Xylaria curta.</title>
        <authorList>
            <person name="Buettner E."/>
        </authorList>
    </citation>
    <scope>NUCLEOTIDE SEQUENCE</scope>
    <source>
        <strain evidence="1">Babe10</strain>
    </source>
</reference>
<evidence type="ECO:0000313" key="1">
    <source>
        <dbReference type="EMBL" id="KAJ2974049.1"/>
    </source>
</evidence>
<keyword evidence="2" id="KW-1185">Reference proteome</keyword>
<gene>
    <name evidence="1" type="ORF">NUW58_g8784</name>
</gene>
<dbReference type="EMBL" id="JAPDGR010002823">
    <property type="protein sequence ID" value="KAJ2974049.1"/>
    <property type="molecule type" value="Genomic_DNA"/>
</dbReference>
<name>A0ACC1N6J7_9PEZI</name>